<organism evidence="1 2">
    <name type="scientific">Trifolium medium</name>
    <dbReference type="NCBI Taxonomy" id="97028"/>
    <lineage>
        <taxon>Eukaryota</taxon>
        <taxon>Viridiplantae</taxon>
        <taxon>Streptophyta</taxon>
        <taxon>Embryophyta</taxon>
        <taxon>Tracheophyta</taxon>
        <taxon>Spermatophyta</taxon>
        <taxon>Magnoliopsida</taxon>
        <taxon>eudicotyledons</taxon>
        <taxon>Gunneridae</taxon>
        <taxon>Pentapetalae</taxon>
        <taxon>rosids</taxon>
        <taxon>fabids</taxon>
        <taxon>Fabales</taxon>
        <taxon>Fabaceae</taxon>
        <taxon>Papilionoideae</taxon>
        <taxon>50 kb inversion clade</taxon>
        <taxon>NPAAA clade</taxon>
        <taxon>Hologalegina</taxon>
        <taxon>IRL clade</taxon>
        <taxon>Trifolieae</taxon>
        <taxon>Trifolium</taxon>
    </lineage>
</organism>
<evidence type="ECO:0000313" key="1">
    <source>
        <dbReference type="EMBL" id="MCI94790.1"/>
    </source>
</evidence>
<comment type="caution">
    <text evidence="1">The sequence shown here is derived from an EMBL/GenBank/DDBJ whole genome shotgun (WGS) entry which is preliminary data.</text>
</comment>
<dbReference type="AlphaFoldDB" id="A0A392W7X6"/>
<reference evidence="1 2" key="1">
    <citation type="journal article" date="2018" name="Front. Plant Sci.">
        <title>Red Clover (Trifolium pratense) and Zigzag Clover (T. medium) - A Picture of Genomic Similarities and Differences.</title>
        <authorList>
            <person name="Dluhosova J."/>
            <person name="Istvanek J."/>
            <person name="Nedelnik J."/>
            <person name="Repkova J."/>
        </authorList>
    </citation>
    <scope>NUCLEOTIDE SEQUENCE [LARGE SCALE GENOMIC DNA]</scope>
    <source>
        <strain evidence="2">cv. 10/8</strain>
        <tissue evidence="1">Leaf</tissue>
    </source>
</reference>
<keyword evidence="2" id="KW-1185">Reference proteome</keyword>
<proteinExistence type="predicted"/>
<accession>A0A392W7X6</accession>
<name>A0A392W7X6_9FABA</name>
<dbReference type="EMBL" id="LXQA011366545">
    <property type="protein sequence ID" value="MCI94790.1"/>
    <property type="molecule type" value="Genomic_DNA"/>
</dbReference>
<protein>
    <submittedName>
        <fullName evidence="1">Uncharacterized protein</fullName>
    </submittedName>
</protein>
<feature type="non-terminal residue" evidence="1">
    <location>
        <position position="34"/>
    </location>
</feature>
<dbReference type="Proteomes" id="UP000265520">
    <property type="component" value="Unassembled WGS sequence"/>
</dbReference>
<evidence type="ECO:0000313" key="2">
    <source>
        <dbReference type="Proteomes" id="UP000265520"/>
    </source>
</evidence>
<sequence>MHLIVSTMVCFLAYEARRLGDQVFLSSCHAGSHR</sequence>